<keyword evidence="3" id="KW-1185">Reference proteome</keyword>
<sequence length="91" mass="10024">MADYCVTYRTPTAARGEAVVDADGLHTAQDEALRAVHILTGHSLERIAILAVSEHPDGRTLWWDPALYTPAPHETAPRDPRAQTKEEITHA</sequence>
<gene>
    <name evidence="2" type="ORF">GGD89_002521</name>
</gene>
<organism evidence="2 3">
    <name type="scientific">Roseospira visakhapatnamensis</name>
    <dbReference type="NCBI Taxonomy" id="390880"/>
    <lineage>
        <taxon>Bacteria</taxon>
        <taxon>Pseudomonadati</taxon>
        <taxon>Pseudomonadota</taxon>
        <taxon>Alphaproteobacteria</taxon>
        <taxon>Rhodospirillales</taxon>
        <taxon>Rhodospirillaceae</taxon>
        <taxon>Roseospira</taxon>
    </lineage>
</organism>
<name>A0A7W6WA66_9PROT</name>
<accession>A0A7W6WA66</accession>
<dbReference type="Proteomes" id="UP000554286">
    <property type="component" value="Unassembled WGS sequence"/>
</dbReference>
<proteinExistence type="predicted"/>
<protein>
    <submittedName>
        <fullName evidence="2">Uncharacterized protein</fullName>
    </submittedName>
</protein>
<reference evidence="2 3" key="1">
    <citation type="submission" date="2020-08" db="EMBL/GenBank/DDBJ databases">
        <title>Genome sequencing of Purple Non-Sulfur Bacteria from various extreme environments.</title>
        <authorList>
            <person name="Mayer M."/>
        </authorList>
    </citation>
    <scope>NUCLEOTIDE SEQUENCE [LARGE SCALE GENOMIC DNA]</scope>
    <source>
        <strain evidence="2 3">JA131</strain>
    </source>
</reference>
<evidence type="ECO:0000313" key="2">
    <source>
        <dbReference type="EMBL" id="MBB4266885.1"/>
    </source>
</evidence>
<dbReference type="AlphaFoldDB" id="A0A7W6WA66"/>
<dbReference type="EMBL" id="JACIGK010000018">
    <property type="protein sequence ID" value="MBB4266885.1"/>
    <property type="molecule type" value="Genomic_DNA"/>
</dbReference>
<dbReference type="RefSeq" id="WP_184045733.1">
    <property type="nucleotide sequence ID" value="NZ_JACIGK010000018.1"/>
</dbReference>
<evidence type="ECO:0000256" key="1">
    <source>
        <dbReference type="SAM" id="MobiDB-lite"/>
    </source>
</evidence>
<feature type="region of interest" description="Disordered" evidence="1">
    <location>
        <begin position="69"/>
        <end position="91"/>
    </location>
</feature>
<feature type="compositionally biased region" description="Basic and acidic residues" evidence="1">
    <location>
        <begin position="75"/>
        <end position="91"/>
    </location>
</feature>
<evidence type="ECO:0000313" key="3">
    <source>
        <dbReference type="Proteomes" id="UP000554286"/>
    </source>
</evidence>
<comment type="caution">
    <text evidence="2">The sequence shown here is derived from an EMBL/GenBank/DDBJ whole genome shotgun (WGS) entry which is preliminary data.</text>
</comment>